<keyword evidence="2" id="KW-1185">Reference proteome</keyword>
<dbReference type="EMBL" id="BNJJ01000040">
    <property type="protein sequence ID" value="GHO89572.1"/>
    <property type="molecule type" value="Genomic_DNA"/>
</dbReference>
<dbReference type="Gene3D" id="3.30.450.40">
    <property type="match status" value="1"/>
</dbReference>
<gene>
    <name evidence="1" type="ORF">KSZ_75780</name>
</gene>
<evidence type="ECO:0000313" key="1">
    <source>
        <dbReference type="EMBL" id="GHO89572.1"/>
    </source>
</evidence>
<organism evidence="1 2">
    <name type="scientific">Dictyobacter formicarum</name>
    <dbReference type="NCBI Taxonomy" id="2778368"/>
    <lineage>
        <taxon>Bacteria</taxon>
        <taxon>Bacillati</taxon>
        <taxon>Chloroflexota</taxon>
        <taxon>Ktedonobacteria</taxon>
        <taxon>Ktedonobacterales</taxon>
        <taxon>Dictyobacteraceae</taxon>
        <taxon>Dictyobacter</taxon>
    </lineage>
</organism>
<protein>
    <recommendedName>
        <fullName evidence="3">GAF domain-containing protein</fullName>
    </recommendedName>
</protein>
<proteinExistence type="predicted"/>
<name>A0ABQ3VUL5_9CHLR</name>
<comment type="caution">
    <text evidence="1">The sequence shown here is derived from an EMBL/GenBank/DDBJ whole genome shotgun (WGS) entry which is preliminary data.</text>
</comment>
<reference evidence="1 2" key="1">
    <citation type="journal article" date="2021" name="Int. J. Syst. Evol. Microbiol.">
        <title>Reticulibacter mediterranei gen. nov., sp. nov., within the new family Reticulibacteraceae fam. nov., and Ktedonospora formicarum gen. nov., sp. nov., Ktedonobacter robiniae sp. nov., Dictyobacter formicarum sp. nov. and Dictyobacter arantiisoli sp. nov., belonging to the class Ktedonobacteria.</title>
        <authorList>
            <person name="Yabe S."/>
            <person name="Zheng Y."/>
            <person name="Wang C.M."/>
            <person name="Sakai Y."/>
            <person name="Abe K."/>
            <person name="Yokota A."/>
            <person name="Donadio S."/>
            <person name="Cavaletti L."/>
            <person name="Monciardini P."/>
        </authorList>
    </citation>
    <scope>NUCLEOTIDE SEQUENCE [LARGE SCALE GENOMIC DNA]</scope>
    <source>
        <strain evidence="1 2">SOSP1-9</strain>
    </source>
</reference>
<evidence type="ECO:0000313" key="2">
    <source>
        <dbReference type="Proteomes" id="UP000635565"/>
    </source>
</evidence>
<dbReference type="InterPro" id="IPR029016">
    <property type="entry name" value="GAF-like_dom_sf"/>
</dbReference>
<dbReference type="Proteomes" id="UP000635565">
    <property type="component" value="Unassembled WGS sequence"/>
</dbReference>
<evidence type="ECO:0008006" key="3">
    <source>
        <dbReference type="Google" id="ProtNLM"/>
    </source>
</evidence>
<accession>A0ABQ3VUL5</accession>
<dbReference type="RefSeq" id="WP_201367141.1">
    <property type="nucleotide sequence ID" value="NZ_BNJJ01000040.1"/>
</dbReference>
<dbReference type="SUPFAM" id="SSF55781">
    <property type="entry name" value="GAF domain-like"/>
    <property type="match status" value="1"/>
</dbReference>
<sequence length="331" mass="37583">MMNSTMDENQTWRTFLGQLIADPHERQRIADIMNINPVTLLRWTTGKSNPRPDNLPPLIAALPHYRQQLTILITKEYPTALHIPVSETEQTVEITASFYTQVLNTYTSNTAQQRKIAVYNMILQQILAHLDIQQAGMTVLLALCVPPRTGQPVRSLRQVNGRSNVANDQQIEYTTQFFGAESQAGHAASSGHPVIIQSKQEKLRLFPLHYYEQEECSVAYPILLSDQVAGTLSIISTQPDFFTQPYLDLIQNYVNLLVLAFEPDDFYALNSLNLGILPARQQQYATLATFKHRVTNHLIDANRSMQYLSPTQAETLAWQEIEEILLYNPLS</sequence>